<keyword evidence="1" id="KW-0456">Lyase</keyword>
<comment type="caution">
    <text evidence="1">The sequence shown here is derived from an EMBL/GenBank/DDBJ whole genome shotgun (WGS) entry which is preliminary data.</text>
</comment>
<reference evidence="1 2" key="1">
    <citation type="journal article" date="2018" name="ISME J.">
        <title>Endosymbiont genomes yield clues of tubeworm success.</title>
        <authorList>
            <person name="Li Y."/>
            <person name="Liles M.R."/>
            <person name="Halanych K.M."/>
        </authorList>
    </citation>
    <scope>NUCLEOTIDE SEQUENCE [LARGE SCALE GENOMIC DNA]</scope>
    <source>
        <strain evidence="1">A1464</strain>
    </source>
</reference>
<dbReference type="PIRSF" id="PIRSF001439">
    <property type="entry name" value="CryM"/>
    <property type="match status" value="1"/>
</dbReference>
<name>A0A370DK68_9GAMM</name>
<dbReference type="PANTHER" id="PTHR13812:SF19">
    <property type="entry name" value="KETIMINE REDUCTASE MU-CRYSTALLIN"/>
    <property type="match status" value="1"/>
</dbReference>
<sequence>MRLLDISAIKSIIHNIGLTIFYQRLIKQLEEDFSQWHTFYKSPRHAIHYKHGVIELMPCSDDEFYSFKYVNGHPNNTAEGNLCVVAMGMLADVKTGYPLMITEMTFLTAIRTAAVAALGAKFLARKDCTKLAIIGCGAQSEFQAIAMQSVLPISQVNIFDIDTDAMNKFSNNLSENFKQITCCTSAIEAISDADIIITVTAANKNATLFSEENVARGTHIHAMGGDGPGKTELGTSLLKNSKLIVEYSPQSLVEGEIQQLDESYIHAELWEIINGLKTGRENNHEVTIFDSVGFAIEDYSILKVIYEISEELDCGTKVDLIPDIDNPKDLYGLLKQ</sequence>
<dbReference type="InterPro" id="IPR003462">
    <property type="entry name" value="ODC_Mu_crystall"/>
</dbReference>
<organism evidence="1 2">
    <name type="scientific">endosymbiont of Galathealinum brachiosum</name>
    <dbReference type="NCBI Taxonomy" id="2200906"/>
    <lineage>
        <taxon>Bacteria</taxon>
        <taxon>Pseudomonadati</taxon>
        <taxon>Pseudomonadota</taxon>
        <taxon>Gammaproteobacteria</taxon>
        <taxon>sulfur-oxidizing symbionts</taxon>
    </lineage>
</organism>
<dbReference type="Proteomes" id="UP000254266">
    <property type="component" value="Unassembled WGS sequence"/>
</dbReference>
<protein>
    <submittedName>
        <fullName evidence="1">Ornithine cyclodeaminase</fullName>
        <ecNumber evidence="1">4.3.1.12</ecNumber>
    </submittedName>
</protein>
<proteinExistence type="predicted"/>
<dbReference type="EC" id="4.3.1.12" evidence="1"/>
<keyword evidence="2" id="KW-1185">Reference proteome</keyword>
<dbReference type="GO" id="GO:0008473">
    <property type="term" value="F:ornithine cyclodeaminase activity"/>
    <property type="evidence" value="ECO:0007669"/>
    <property type="project" value="UniProtKB-EC"/>
</dbReference>
<dbReference type="Gene3D" id="3.40.50.720">
    <property type="entry name" value="NAD(P)-binding Rossmann-like Domain"/>
    <property type="match status" value="1"/>
</dbReference>
<dbReference type="InterPro" id="IPR023401">
    <property type="entry name" value="ODC_N"/>
</dbReference>
<dbReference type="NCBIfam" id="NF005762">
    <property type="entry name" value="PRK07589.1"/>
    <property type="match status" value="1"/>
</dbReference>
<dbReference type="EMBL" id="QFXC01000004">
    <property type="protein sequence ID" value="RDH85305.1"/>
    <property type="molecule type" value="Genomic_DNA"/>
</dbReference>
<dbReference type="Gene3D" id="3.30.1780.10">
    <property type="entry name" value="ornithine cyclodeaminase, domain 1"/>
    <property type="match status" value="1"/>
</dbReference>
<evidence type="ECO:0000313" key="2">
    <source>
        <dbReference type="Proteomes" id="UP000254266"/>
    </source>
</evidence>
<dbReference type="SUPFAM" id="SSF51735">
    <property type="entry name" value="NAD(P)-binding Rossmann-fold domains"/>
    <property type="match status" value="1"/>
</dbReference>
<evidence type="ECO:0000313" key="1">
    <source>
        <dbReference type="EMBL" id="RDH85305.1"/>
    </source>
</evidence>
<dbReference type="PANTHER" id="PTHR13812">
    <property type="entry name" value="KETIMINE REDUCTASE MU-CRYSTALLIN"/>
    <property type="match status" value="1"/>
</dbReference>
<dbReference type="InterPro" id="IPR036291">
    <property type="entry name" value="NAD(P)-bd_dom_sf"/>
</dbReference>
<dbReference type="Pfam" id="PF02423">
    <property type="entry name" value="OCD_Mu_crystall"/>
    <property type="match status" value="1"/>
</dbReference>
<accession>A0A370DK68</accession>
<gene>
    <name evidence="1" type="ORF">DIZ80_02490</name>
</gene>
<dbReference type="AlphaFoldDB" id="A0A370DK68"/>